<comment type="caution">
    <text evidence="1">The sequence shown here is derived from an EMBL/GenBank/DDBJ whole genome shotgun (WGS) entry which is preliminary data.</text>
</comment>
<dbReference type="EMBL" id="AFMF02000036">
    <property type="protein sequence ID" value="EMM94264.1"/>
    <property type="molecule type" value="Genomic_DNA"/>
</dbReference>
<dbReference type="Proteomes" id="UP000012089">
    <property type="component" value="Unassembled WGS sequence"/>
</dbReference>
<sequence>MRFGLVTIKEADDFLQYLSGGNAWRDIKRKEYYASGMVTAIGTALVGFDVDFTAGVTALVVGETLDIDFQLVKVVSIEGPLNATIEPIEQDVITPVRFRRIPDTEVASLQTLYEKKREALVTADIKLNSSTAFRYDLVSSETLRKAQIVFALELFKNPTGNKHAENRANGIQSYSISDMSYTYKTGSIQDIPESVFDLVKKEGAPGAGMFGQGRFV</sequence>
<proteinExistence type="predicted"/>
<protein>
    <submittedName>
        <fullName evidence="1">Uncharacterized protein</fullName>
    </submittedName>
</protein>
<organism evidence="1 2">
    <name type="scientific">Leptospira interrogans serovar Zanoni str. LT2156</name>
    <dbReference type="NCBI Taxonomy" id="1001601"/>
    <lineage>
        <taxon>Bacteria</taxon>
        <taxon>Pseudomonadati</taxon>
        <taxon>Spirochaetota</taxon>
        <taxon>Spirochaetia</taxon>
        <taxon>Leptospirales</taxon>
        <taxon>Leptospiraceae</taxon>
        <taxon>Leptospira</taxon>
    </lineage>
</organism>
<name>M6HH89_LEPIR</name>
<evidence type="ECO:0000313" key="2">
    <source>
        <dbReference type="Proteomes" id="UP000012089"/>
    </source>
</evidence>
<dbReference type="AlphaFoldDB" id="M6HH89"/>
<evidence type="ECO:0000313" key="1">
    <source>
        <dbReference type="EMBL" id="EMM94264.1"/>
    </source>
</evidence>
<accession>M6HH89</accession>
<reference evidence="1 2" key="1">
    <citation type="submission" date="2013-01" db="EMBL/GenBank/DDBJ databases">
        <authorList>
            <person name="Harkins D.M."/>
            <person name="Durkin A.S."/>
            <person name="Brinkac L.M."/>
            <person name="Haft D.H."/>
            <person name="Selengut J.D."/>
            <person name="Sanka R."/>
            <person name="DePew J."/>
            <person name="Purushe J."/>
            <person name="Tulsiani S.M."/>
            <person name="Graham G.C."/>
            <person name="Burns M.-A."/>
            <person name="Dohnt M.F."/>
            <person name="Smythe L.D."/>
            <person name="McKay D.B."/>
            <person name="Craig S.B."/>
            <person name="Vinetz J.M."/>
            <person name="Sutton G.G."/>
            <person name="Nierman W.C."/>
            <person name="Fouts D.E."/>
        </authorList>
    </citation>
    <scope>NUCLEOTIDE SEQUENCE [LARGE SCALE GENOMIC DNA]</scope>
    <source>
        <strain evidence="1 2">LT2156</strain>
    </source>
</reference>
<gene>
    <name evidence="1" type="ORF">LEP1GSC158_0611</name>
</gene>